<dbReference type="PRINTS" id="PR00371">
    <property type="entry name" value="FPNCR"/>
</dbReference>
<dbReference type="InterPro" id="IPR001709">
    <property type="entry name" value="Flavoprot_Pyr_Nucl_cyt_Rdtase"/>
</dbReference>
<protein>
    <recommendedName>
        <fullName evidence="1">FAD-binding FR-type domain-containing protein</fullName>
    </recommendedName>
</protein>
<dbReference type="PANTHER" id="PTHR47354:SF5">
    <property type="entry name" value="PROTEIN RFBI"/>
    <property type="match status" value="1"/>
</dbReference>
<dbReference type="Gene3D" id="2.40.30.10">
    <property type="entry name" value="Translation factors"/>
    <property type="match status" value="1"/>
</dbReference>
<dbReference type="GO" id="GO:0016491">
    <property type="term" value="F:oxidoreductase activity"/>
    <property type="evidence" value="ECO:0007669"/>
    <property type="project" value="InterPro"/>
</dbReference>
<dbReference type="SUPFAM" id="SSF63380">
    <property type="entry name" value="Riboflavin synthase domain-like"/>
    <property type="match status" value="1"/>
</dbReference>
<dbReference type="InterPro" id="IPR050415">
    <property type="entry name" value="MRET"/>
</dbReference>
<feature type="domain" description="FAD-binding FR-type" evidence="1">
    <location>
        <begin position="3"/>
        <end position="98"/>
    </location>
</feature>
<sequence>MKILSYQSKIIKKEYLNSDIFHLKLIKPNGYTFLPGQFLQTIFVDLKRSYSIFSKPSDETIDLCIKLLSGGVASEMFKNIEIGEEITISQPMGHFTILEDDIERTYIATGSGLAPIISMIRTSLEDYEHKSKIYLLFGLRYIENIFYQKELEALVNKYPNFSFDITLSRPTTSWIGKNGRVSVNLAEKIIDKKNNLFYLCGSPEMVKDVRKILIDNKIDTKNIKFEIF</sequence>
<dbReference type="InterPro" id="IPR017927">
    <property type="entry name" value="FAD-bd_FR_type"/>
</dbReference>
<name>A0A1J4U6R2_9BACT</name>
<dbReference type="SUPFAM" id="SSF52343">
    <property type="entry name" value="Ferredoxin reductase-like, C-terminal NADP-linked domain"/>
    <property type="match status" value="1"/>
</dbReference>
<dbReference type="EMBL" id="MNVC01000030">
    <property type="protein sequence ID" value="OIO18971.1"/>
    <property type="molecule type" value="Genomic_DNA"/>
</dbReference>
<reference evidence="2 3" key="1">
    <citation type="journal article" date="2016" name="Environ. Microbiol.">
        <title>Genomic resolution of a cold subsurface aquifer community provides metabolic insights for novel microbes adapted to high CO concentrations.</title>
        <authorList>
            <person name="Probst A.J."/>
            <person name="Castelle C.J."/>
            <person name="Singh A."/>
            <person name="Brown C.T."/>
            <person name="Anantharaman K."/>
            <person name="Sharon I."/>
            <person name="Hug L.A."/>
            <person name="Burstein D."/>
            <person name="Emerson J.B."/>
            <person name="Thomas B.C."/>
            <person name="Banfield J.F."/>
        </authorList>
    </citation>
    <scope>NUCLEOTIDE SEQUENCE [LARGE SCALE GENOMIC DNA]</scope>
    <source>
        <strain evidence="2">CG1_02_32_51</strain>
    </source>
</reference>
<dbReference type="InterPro" id="IPR039261">
    <property type="entry name" value="FNR_nucleotide-bd"/>
</dbReference>
<proteinExistence type="predicted"/>
<evidence type="ECO:0000313" key="2">
    <source>
        <dbReference type="EMBL" id="OIO18971.1"/>
    </source>
</evidence>
<dbReference type="Gene3D" id="3.40.50.80">
    <property type="entry name" value="Nucleotide-binding domain of ferredoxin-NADP reductase (FNR) module"/>
    <property type="match status" value="1"/>
</dbReference>
<dbReference type="PANTHER" id="PTHR47354">
    <property type="entry name" value="NADH OXIDOREDUCTASE HCR"/>
    <property type="match status" value="1"/>
</dbReference>
<dbReference type="Pfam" id="PF00970">
    <property type="entry name" value="FAD_binding_6"/>
    <property type="match status" value="1"/>
</dbReference>
<evidence type="ECO:0000313" key="3">
    <source>
        <dbReference type="Proteomes" id="UP000181941"/>
    </source>
</evidence>
<dbReference type="PROSITE" id="PS51384">
    <property type="entry name" value="FAD_FR"/>
    <property type="match status" value="1"/>
</dbReference>
<dbReference type="Proteomes" id="UP000181941">
    <property type="component" value="Unassembled WGS sequence"/>
</dbReference>
<dbReference type="AlphaFoldDB" id="A0A1J4U6R2"/>
<organism evidence="2 3">
    <name type="scientific">Candidatus Magasanikbacteria bacterium CG1_02_32_51</name>
    <dbReference type="NCBI Taxonomy" id="1805238"/>
    <lineage>
        <taxon>Bacteria</taxon>
        <taxon>Candidatus Magasanikiibacteriota</taxon>
    </lineage>
</organism>
<dbReference type="PRINTS" id="PR00410">
    <property type="entry name" value="PHEHYDRXLASE"/>
</dbReference>
<gene>
    <name evidence="2" type="ORF">AUJ23_02720</name>
</gene>
<dbReference type="CDD" id="cd00322">
    <property type="entry name" value="FNR_like"/>
    <property type="match status" value="1"/>
</dbReference>
<comment type="caution">
    <text evidence="2">The sequence shown here is derived from an EMBL/GenBank/DDBJ whole genome shotgun (WGS) entry which is preliminary data.</text>
</comment>
<evidence type="ECO:0000259" key="1">
    <source>
        <dbReference type="PROSITE" id="PS51384"/>
    </source>
</evidence>
<dbReference type="InterPro" id="IPR001433">
    <property type="entry name" value="OxRdtase_FAD/NAD-bd"/>
</dbReference>
<dbReference type="InterPro" id="IPR008333">
    <property type="entry name" value="Cbr1-like_FAD-bd_dom"/>
</dbReference>
<dbReference type="InterPro" id="IPR017938">
    <property type="entry name" value="Riboflavin_synthase-like_b-brl"/>
</dbReference>
<dbReference type="STRING" id="1805238.AUJ23_02720"/>
<dbReference type="Pfam" id="PF00175">
    <property type="entry name" value="NAD_binding_1"/>
    <property type="match status" value="1"/>
</dbReference>
<accession>A0A1J4U6R2</accession>